<protein>
    <submittedName>
        <fullName evidence="1">Uncharacterized protein</fullName>
    </submittedName>
</protein>
<gene>
    <name evidence="1" type="ORF">PGT21_024852</name>
</gene>
<evidence type="ECO:0000313" key="1">
    <source>
        <dbReference type="EMBL" id="KAA1089606.1"/>
    </source>
</evidence>
<sequence>MCDTVKTSSGAEITVCTPHQLEMCHRCGMCFVDMNNEARAEAQMAKAAKQHEDGDPLDPGQLRVGTEVRMRDESGRNPPKPLDGRIVGVTEEINEESDFCGETCYVIKLRDNSLMTYPVDWVHEEWSVKIDGHYIAASKVLQLVSS</sequence>
<reference evidence="1 2" key="1">
    <citation type="submission" date="2019-05" db="EMBL/GenBank/DDBJ databases">
        <title>Emergence of the Ug99 lineage of the wheat stem rust pathogen through somatic hybridization.</title>
        <authorList>
            <person name="Li F."/>
            <person name="Upadhyaya N.M."/>
            <person name="Sperschneider J."/>
            <person name="Matny O."/>
            <person name="Nguyen-Phuc H."/>
            <person name="Mago R."/>
            <person name="Raley C."/>
            <person name="Miller M.E."/>
            <person name="Silverstein K.A.T."/>
            <person name="Henningsen E."/>
            <person name="Hirsch C.D."/>
            <person name="Visser B."/>
            <person name="Pretorius Z.A."/>
            <person name="Steffenson B.J."/>
            <person name="Schwessinger B."/>
            <person name="Dodds P.N."/>
            <person name="Figueroa M."/>
        </authorList>
    </citation>
    <scope>NUCLEOTIDE SEQUENCE [LARGE SCALE GENOMIC DNA]</scope>
    <source>
        <strain evidence="1">21-0</strain>
    </source>
</reference>
<dbReference type="EMBL" id="VSWC01000093">
    <property type="protein sequence ID" value="KAA1089606.1"/>
    <property type="molecule type" value="Genomic_DNA"/>
</dbReference>
<dbReference type="OrthoDB" id="2497217at2759"/>
<accession>A0A5B0NM26</accession>
<organism evidence="1 2">
    <name type="scientific">Puccinia graminis f. sp. tritici</name>
    <dbReference type="NCBI Taxonomy" id="56615"/>
    <lineage>
        <taxon>Eukaryota</taxon>
        <taxon>Fungi</taxon>
        <taxon>Dikarya</taxon>
        <taxon>Basidiomycota</taxon>
        <taxon>Pucciniomycotina</taxon>
        <taxon>Pucciniomycetes</taxon>
        <taxon>Pucciniales</taxon>
        <taxon>Pucciniaceae</taxon>
        <taxon>Puccinia</taxon>
    </lineage>
</organism>
<name>A0A5B0NM26_PUCGR</name>
<proteinExistence type="predicted"/>
<evidence type="ECO:0000313" key="2">
    <source>
        <dbReference type="Proteomes" id="UP000324748"/>
    </source>
</evidence>
<keyword evidence="2" id="KW-1185">Reference proteome</keyword>
<comment type="caution">
    <text evidence="1">The sequence shown here is derived from an EMBL/GenBank/DDBJ whole genome shotgun (WGS) entry which is preliminary data.</text>
</comment>
<dbReference type="AlphaFoldDB" id="A0A5B0NM26"/>
<dbReference type="Proteomes" id="UP000324748">
    <property type="component" value="Unassembled WGS sequence"/>
</dbReference>